<evidence type="ECO:0008006" key="3">
    <source>
        <dbReference type="Google" id="ProtNLM"/>
    </source>
</evidence>
<keyword evidence="1" id="KW-0812">Transmembrane</keyword>
<name>A0AAU7AXH2_9ACTN</name>
<evidence type="ECO:0000256" key="1">
    <source>
        <dbReference type="SAM" id="Phobius"/>
    </source>
</evidence>
<dbReference type="KEGG" id="parq:DSM112329_03195"/>
<keyword evidence="1" id="KW-1133">Transmembrane helix</keyword>
<feature type="transmembrane region" description="Helical" evidence="1">
    <location>
        <begin position="12"/>
        <end position="28"/>
    </location>
</feature>
<protein>
    <recommendedName>
        <fullName evidence="3">Cardiolipin synthase N-terminal domain-containing protein</fullName>
    </recommendedName>
</protein>
<dbReference type="EMBL" id="CP114014">
    <property type="protein sequence ID" value="XAY06326.1"/>
    <property type="molecule type" value="Genomic_DNA"/>
</dbReference>
<dbReference type="AlphaFoldDB" id="A0AAU7AXH2"/>
<gene>
    <name evidence="2" type="ORF">DSM112329_03195</name>
</gene>
<keyword evidence="1" id="KW-0472">Membrane</keyword>
<organism evidence="2">
    <name type="scientific">Paraconexibacter sp. AEG42_29</name>
    <dbReference type="NCBI Taxonomy" id="2997339"/>
    <lineage>
        <taxon>Bacteria</taxon>
        <taxon>Bacillati</taxon>
        <taxon>Actinomycetota</taxon>
        <taxon>Thermoleophilia</taxon>
        <taxon>Solirubrobacterales</taxon>
        <taxon>Paraconexibacteraceae</taxon>
        <taxon>Paraconexibacter</taxon>
    </lineage>
</organism>
<reference evidence="2" key="1">
    <citation type="submission" date="2022-12" db="EMBL/GenBank/DDBJ databases">
        <title>Paraconexibacter alkalitolerans sp. nov. and Baekduia alba sp. nov., isolated from soil and emended description of the genera Paraconexibacter (Chun et al., 2020) and Baekduia (An et al., 2020).</title>
        <authorList>
            <person name="Vieira S."/>
            <person name="Huber K.J."/>
            <person name="Geppert A."/>
            <person name="Wolf J."/>
            <person name="Neumann-Schaal M."/>
            <person name="Muesken M."/>
            <person name="Overmann J."/>
        </authorList>
    </citation>
    <scope>NUCLEOTIDE SEQUENCE</scope>
    <source>
        <strain evidence="2">AEG42_29</strain>
    </source>
</reference>
<evidence type="ECO:0000313" key="2">
    <source>
        <dbReference type="EMBL" id="XAY06326.1"/>
    </source>
</evidence>
<proteinExistence type="predicted"/>
<feature type="transmembrane region" description="Helical" evidence="1">
    <location>
        <begin position="40"/>
        <end position="57"/>
    </location>
</feature>
<dbReference type="RefSeq" id="WP_354697561.1">
    <property type="nucleotide sequence ID" value="NZ_CP114014.1"/>
</dbReference>
<accession>A0AAU7AXH2</accession>
<sequence length="78" mass="8362">MTVLALIGVKALYLLFVWLAAAIAGAWLSDRKGYGEKPGLASGLLLTFIGPLIWLLIPAKADSRWKTQGPLPKRSSAV</sequence>